<keyword evidence="2" id="KW-1185">Reference proteome</keyword>
<dbReference type="Proteomes" id="UP001196097">
    <property type="component" value="Chromosome"/>
</dbReference>
<reference evidence="1 2" key="1">
    <citation type="journal article" date="2021" name="ISME J.">
        <title>Genomic evolution of the class Acidithiobacillia: deep-branching Proteobacteria living in extreme acidic conditions.</title>
        <authorList>
            <person name="Moya-Beltran A."/>
            <person name="Beard S."/>
            <person name="Rojas-Villalobos C."/>
            <person name="Issotta F."/>
            <person name="Gallardo Y."/>
            <person name="Ulloa R."/>
            <person name="Giaveno A."/>
            <person name="Degli Esposti M."/>
            <person name="Johnson D.B."/>
            <person name="Quatrini R."/>
        </authorList>
    </citation>
    <scope>NUCLEOTIDE SEQUENCE [LARGE SCALE GENOMIC DNA]</scope>
    <source>
        <strain evidence="1 2">CF3</strain>
    </source>
</reference>
<proteinExistence type="predicted"/>
<organism evidence="1 2">
    <name type="scientific">Acidithiobacillus ferruginosus</name>
    <dbReference type="NCBI Taxonomy" id="3063951"/>
    <lineage>
        <taxon>Bacteria</taxon>
        <taxon>Pseudomonadati</taxon>
        <taxon>Pseudomonadota</taxon>
        <taxon>Acidithiobacillia</taxon>
        <taxon>Acidithiobacillales</taxon>
        <taxon>Acidithiobacillaceae</taxon>
        <taxon>Acidithiobacillus</taxon>
    </lineage>
</organism>
<gene>
    <name evidence="1" type="ORF">HF292_010890</name>
</gene>
<evidence type="ECO:0000313" key="2">
    <source>
        <dbReference type="Proteomes" id="UP001196097"/>
    </source>
</evidence>
<name>A0ACD5IF35_9PROT</name>
<sequence>MPSISDRMRKRFILMAGDPELRAAVLAATPEGWEMTEATDLDGLGDWQEVLLHRFMLLSLDDDPGIGDPIEWIDTLRREYQLNIAIFCLGGSQERRDAARSARADRFFDRDTGLQRLPEFFAQFGW</sequence>
<protein>
    <submittedName>
        <fullName evidence="1">Uncharacterized protein</fullName>
    </submittedName>
</protein>
<dbReference type="EMBL" id="CP130946">
    <property type="protein sequence ID" value="XRP72302.1"/>
    <property type="molecule type" value="Genomic_DNA"/>
</dbReference>
<evidence type="ECO:0000313" key="1">
    <source>
        <dbReference type="EMBL" id="XRP72302.1"/>
    </source>
</evidence>
<accession>A0ACD5IF35</accession>